<reference evidence="1 2" key="1">
    <citation type="submission" date="2014-09" db="EMBL/GenBank/DDBJ databases">
        <authorList>
            <person name="Regsiter A."/>
        </authorList>
    </citation>
    <scope>NUCLEOTIDE SEQUENCE [LARGE SCALE GENOMIC DNA]</scope>
</reference>
<keyword evidence="2" id="KW-1185">Reference proteome</keyword>
<comment type="caution">
    <text evidence="1">The sequence shown here is derived from an EMBL/GenBank/DDBJ whole genome shotgun (WGS) entry which is preliminary data.</text>
</comment>
<evidence type="ECO:0000313" key="1">
    <source>
        <dbReference type="EMBL" id="CEG18221.1"/>
    </source>
</evidence>
<accession>A0A0U5FIK7</accession>
<name>A0A0U5FIK7_XANCI</name>
<dbReference type="EMBL" id="CCXZ01000173">
    <property type="protein sequence ID" value="CEG18221.1"/>
    <property type="molecule type" value="Genomic_DNA"/>
</dbReference>
<protein>
    <submittedName>
        <fullName evidence="1">Uncharacterized protein</fullName>
    </submittedName>
</protein>
<gene>
    <name evidence="1" type="ORF">XAC3562_760201</name>
</gene>
<proteinExistence type="predicted"/>
<organism evidence="1 2">
    <name type="scientific">Xanthomonas citri pv. citri</name>
    <dbReference type="NCBI Taxonomy" id="611301"/>
    <lineage>
        <taxon>Bacteria</taxon>
        <taxon>Pseudomonadati</taxon>
        <taxon>Pseudomonadota</taxon>
        <taxon>Gammaproteobacteria</taxon>
        <taxon>Lysobacterales</taxon>
        <taxon>Lysobacteraceae</taxon>
        <taxon>Xanthomonas</taxon>
    </lineage>
</organism>
<dbReference type="AlphaFoldDB" id="A0A0U5FIK7"/>
<dbReference type="Proteomes" id="UP000052230">
    <property type="component" value="Unassembled WGS sequence"/>
</dbReference>
<sequence>MQKPVWKYFPLCKFRELGCYCRWAI</sequence>
<evidence type="ECO:0000313" key="2">
    <source>
        <dbReference type="Proteomes" id="UP000052230"/>
    </source>
</evidence>